<proteinExistence type="predicted"/>
<dbReference type="SUPFAM" id="SSF82199">
    <property type="entry name" value="SET domain"/>
    <property type="match status" value="1"/>
</dbReference>
<protein>
    <recommendedName>
        <fullName evidence="6">SET domain-containing protein</fullName>
    </recommendedName>
</protein>
<evidence type="ECO:0000256" key="3">
    <source>
        <dbReference type="ARBA" id="ARBA00022691"/>
    </source>
</evidence>
<keyword evidence="3" id="KW-0949">S-adenosyl-L-methionine</keyword>
<evidence type="ECO:0000313" key="5">
    <source>
        <dbReference type="Proteomes" id="UP000054564"/>
    </source>
</evidence>
<evidence type="ECO:0000256" key="1">
    <source>
        <dbReference type="ARBA" id="ARBA00022603"/>
    </source>
</evidence>
<keyword evidence="1" id="KW-0489">Methyltransferase</keyword>
<organism evidence="4 5">
    <name type="scientific">Puccinia striiformis f. sp. tritici PST-78</name>
    <dbReference type="NCBI Taxonomy" id="1165861"/>
    <lineage>
        <taxon>Eukaryota</taxon>
        <taxon>Fungi</taxon>
        <taxon>Dikarya</taxon>
        <taxon>Basidiomycota</taxon>
        <taxon>Pucciniomycotina</taxon>
        <taxon>Pucciniomycetes</taxon>
        <taxon>Pucciniales</taxon>
        <taxon>Pucciniaceae</taxon>
        <taxon>Puccinia</taxon>
    </lineage>
</organism>
<evidence type="ECO:0008006" key="6">
    <source>
        <dbReference type="Google" id="ProtNLM"/>
    </source>
</evidence>
<dbReference type="GO" id="GO:0032259">
    <property type="term" value="P:methylation"/>
    <property type="evidence" value="ECO:0007669"/>
    <property type="project" value="UniProtKB-KW"/>
</dbReference>
<gene>
    <name evidence="4" type="ORF">PSTG_14663</name>
</gene>
<keyword evidence="5" id="KW-1185">Reference proteome</keyword>
<comment type="caution">
    <text evidence="4">The sequence shown here is derived from an EMBL/GenBank/DDBJ whole genome shotgun (WGS) entry which is preliminary data.</text>
</comment>
<dbReference type="EMBL" id="AJIL01000183">
    <property type="protein sequence ID" value="KNE91917.1"/>
    <property type="molecule type" value="Genomic_DNA"/>
</dbReference>
<dbReference type="InterPro" id="IPR046341">
    <property type="entry name" value="SET_dom_sf"/>
</dbReference>
<dbReference type="STRING" id="1165861.A0A0L0UXY8"/>
<name>A0A0L0UXY8_9BASI</name>
<dbReference type="Gene3D" id="3.90.1410.10">
    <property type="entry name" value="set domain protein methyltransferase, domain 1"/>
    <property type="match status" value="1"/>
</dbReference>
<dbReference type="AlphaFoldDB" id="A0A0L0UXY8"/>
<evidence type="ECO:0000313" key="4">
    <source>
        <dbReference type="EMBL" id="KNE91917.1"/>
    </source>
</evidence>
<reference evidence="5" key="1">
    <citation type="submission" date="2014-03" db="EMBL/GenBank/DDBJ databases">
        <title>The Genome Sequence of Puccinia striiformis f. sp. tritici PST-78.</title>
        <authorList>
            <consortium name="The Broad Institute Genome Sequencing Platform"/>
            <person name="Cuomo C."/>
            <person name="Hulbert S."/>
            <person name="Chen X."/>
            <person name="Walker B."/>
            <person name="Young S.K."/>
            <person name="Zeng Q."/>
            <person name="Gargeya S."/>
            <person name="Fitzgerald M."/>
            <person name="Haas B."/>
            <person name="Abouelleil A."/>
            <person name="Alvarado L."/>
            <person name="Arachchi H.M."/>
            <person name="Berlin A.M."/>
            <person name="Chapman S.B."/>
            <person name="Goldberg J."/>
            <person name="Griggs A."/>
            <person name="Gujja S."/>
            <person name="Hansen M."/>
            <person name="Howarth C."/>
            <person name="Imamovic A."/>
            <person name="Larimer J."/>
            <person name="McCowan C."/>
            <person name="Montmayeur A."/>
            <person name="Murphy C."/>
            <person name="Neiman D."/>
            <person name="Pearson M."/>
            <person name="Priest M."/>
            <person name="Roberts A."/>
            <person name="Saif S."/>
            <person name="Shea T."/>
            <person name="Sisk P."/>
            <person name="Sykes S."/>
            <person name="Wortman J."/>
            <person name="Nusbaum C."/>
            <person name="Birren B."/>
        </authorList>
    </citation>
    <scope>NUCLEOTIDE SEQUENCE [LARGE SCALE GENOMIC DNA]</scope>
    <source>
        <strain evidence="5">race PST-78</strain>
    </source>
</reference>
<dbReference type="InterPro" id="IPR036464">
    <property type="entry name" value="Rubisco_LSMT_subst-bd_sf"/>
</dbReference>
<dbReference type="Proteomes" id="UP000054564">
    <property type="component" value="Unassembled WGS sequence"/>
</dbReference>
<dbReference type="PANTHER" id="PTHR13271:SF34">
    <property type="entry name" value="N-LYSINE METHYLTRANSFERASE SETD6"/>
    <property type="match status" value="1"/>
</dbReference>
<dbReference type="InterPro" id="IPR050600">
    <property type="entry name" value="SETD3_SETD6_MTase"/>
</dbReference>
<dbReference type="GO" id="GO:0005634">
    <property type="term" value="C:nucleus"/>
    <property type="evidence" value="ECO:0007669"/>
    <property type="project" value="TreeGrafter"/>
</dbReference>
<dbReference type="PANTHER" id="PTHR13271">
    <property type="entry name" value="UNCHARACTERIZED PUTATIVE METHYLTRANSFERASE"/>
    <property type="match status" value="1"/>
</dbReference>
<dbReference type="Gene3D" id="3.90.1420.10">
    <property type="entry name" value="Rubisco LSMT, substrate-binding domain"/>
    <property type="match status" value="1"/>
</dbReference>
<evidence type="ECO:0000256" key="2">
    <source>
        <dbReference type="ARBA" id="ARBA00022679"/>
    </source>
</evidence>
<dbReference type="OrthoDB" id="42889at2759"/>
<dbReference type="GO" id="GO:0016279">
    <property type="term" value="F:protein-lysine N-methyltransferase activity"/>
    <property type="evidence" value="ECO:0007669"/>
    <property type="project" value="TreeGrafter"/>
</dbReference>
<accession>A0A0L0UXY8</accession>
<dbReference type="SUPFAM" id="SSF81822">
    <property type="entry name" value="RuBisCo LSMT C-terminal, substrate-binding domain"/>
    <property type="match status" value="1"/>
</dbReference>
<keyword evidence="2" id="KW-0808">Transferase</keyword>
<sequence>MTGSLGNRQARASAGFCVESRLGVWLAENGGSFHSGLVFGAPKEELGTEPPRDMGTAIHADGPIHRDEVLASCSAEVVIDRKNCLDRIGKLFRRLQSLDEKTHTERNGEVLDCFLGQDRRSLDRTVISLYLILTKLSLKIRSQQSEGPCDQVTPDPSQTVHLLNELFSFHEEYVRLLPETDDLMTPIFWKNAELQKLHTTSLLYSVNQQKQLWTSEYESLIGKILGLSPSLHDFMARHTSCLDYFWASTIVTSRSFPSTLMATSSDIPAHPTCPSHPAIPSFPPVEAVPILLPGVDIFNHKRGSKIEWKPIRHESRVQRIEIVSLEDQIARGDQVFNNYGPKSTAELILGYGFALGEEDWKNSRGEGTEETGMVNNPDDFYAIKLSRPPAGQVYSPLISNIFNRFETDDLLHHIRRDGMLPPLLLAQLRISVISSDEEVDQASQCLHEALSLHNSKDFLNAFATSMTNKLNWENELNCLDCLRAMLTRKLEELLQQPAGNDWTQVREPVRRMVEIYRQGQLGILNDALEALEDTFELTMTRAKADGFQFDSEDDDEG</sequence>